<protein>
    <submittedName>
        <fullName evidence="1">Uncharacterized protein</fullName>
    </submittedName>
</protein>
<dbReference type="RefSeq" id="WP_124333567.1">
    <property type="nucleotide sequence ID" value="NZ_BGML01000021.1"/>
</dbReference>
<accession>A0A6N8F2B6</accession>
<name>A0A6N8F2B6_PAEMA</name>
<comment type="caution">
    <text evidence="1">The sequence shown here is derived from an EMBL/GenBank/DDBJ whole genome shotgun (WGS) entry which is preliminary data.</text>
</comment>
<dbReference type="OrthoDB" id="9809781at2"/>
<dbReference type="EMBL" id="WNZZ01000047">
    <property type="protein sequence ID" value="MUG26556.1"/>
    <property type="molecule type" value="Genomic_DNA"/>
</dbReference>
<evidence type="ECO:0000313" key="1">
    <source>
        <dbReference type="EMBL" id="MUG26556.1"/>
    </source>
</evidence>
<reference evidence="1 2" key="1">
    <citation type="submission" date="2019-11" db="EMBL/GenBank/DDBJ databases">
        <title>Draft genome sequences of five Paenibacillus species of dairy origin.</title>
        <authorList>
            <person name="Olajide A.M."/>
            <person name="Chen S."/>
            <person name="Lapointe G."/>
        </authorList>
    </citation>
    <scope>NUCLEOTIDE SEQUENCE [LARGE SCALE GENOMIC DNA]</scope>
    <source>
        <strain evidence="1 2">3CT49</strain>
    </source>
</reference>
<dbReference type="AlphaFoldDB" id="A0A6N8F2B6"/>
<dbReference type="Proteomes" id="UP000442469">
    <property type="component" value="Unassembled WGS sequence"/>
</dbReference>
<organism evidence="1 2">
    <name type="scientific">Paenibacillus macerans</name>
    <name type="common">Bacillus macerans</name>
    <dbReference type="NCBI Taxonomy" id="44252"/>
    <lineage>
        <taxon>Bacteria</taxon>
        <taxon>Bacillati</taxon>
        <taxon>Bacillota</taxon>
        <taxon>Bacilli</taxon>
        <taxon>Bacillales</taxon>
        <taxon>Paenibacillaceae</taxon>
        <taxon>Paenibacillus</taxon>
    </lineage>
</organism>
<proteinExistence type="predicted"/>
<gene>
    <name evidence="1" type="ORF">GNQ08_29955</name>
</gene>
<dbReference type="GeneID" id="77009481"/>
<evidence type="ECO:0000313" key="2">
    <source>
        <dbReference type="Proteomes" id="UP000442469"/>
    </source>
</evidence>
<sequence length="85" mass="9378">MQKNDKPWAIVAMHRPARPVEATSTKAEVWIKVFEELRSGKNVPAGEGTVYVVANTAGPKLNEFMRFIFKIINGCSPESSSASVR</sequence>